<reference evidence="5" key="1">
    <citation type="submission" date="2015-02" db="EMBL/GenBank/DDBJ databases">
        <title>Draft Genome of Frankia sp. CpI1-S.</title>
        <authorList>
            <person name="Oshone R.T."/>
            <person name="Ngom M."/>
            <person name="Ghodhbane-Gtari F."/>
            <person name="Gtari M."/>
            <person name="Morris K."/>
            <person name="Thomas K."/>
            <person name="Sen A."/>
            <person name="Tisa L.S."/>
        </authorList>
    </citation>
    <scope>NUCLEOTIDE SEQUENCE [LARGE SCALE GENOMIC DNA]</scope>
    <source>
        <strain evidence="5">CpI1-S</strain>
    </source>
</reference>
<dbReference type="AlphaFoldDB" id="A0A0D8BAU8"/>
<dbReference type="InterPro" id="IPR016188">
    <property type="entry name" value="PurM-like_N"/>
</dbReference>
<dbReference type="GO" id="GO:0051604">
    <property type="term" value="P:protein maturation"/>
    <property type="evidence" value="ECO:0007669"/>
    <property type="project" value="TreeGrafter"/>
</dbReference>
<reference evidence="4 5" key="2">
    <citation type="journal article" date="2016" name="Genome Announc.">
        <title>Permanent Draft Genome Sequences for Two Variants of Frankia sp. Strain CpI1, the First Frankia Strain Isolated from Root Nodules of Comptonia peregrina.</title>
        <authorList>
            <person name="Oshone R."/>
            <person name="Hurst S.G.IV."/>
            <person name="Abebe-Akele F."/>
            <person name="Simpson S."/>
            <person name="Morris K."/>
            <person name="Thomas W.K."/>
            <person name="Tisa L.S."/>
        </authorList>
    </citation>
    <scope>NUCLEOTIDE SEQUENCE [LARGE SCALE GENOMIC DNA]</scope>
    <source>
        <strain evidence="5">CpI1-S</strain>
    </source>
</reference>
<dbReference type="NCBIfam" id="TIGR02124">
    <property type="entry name" value="hypE"/>
    <property type="match status" value="1"/>
</dbReference>
<evidence type="ECO:0000259" key="2">
    <source>
        <dbReference type="Pfam" id="PF00586"/>
    </source>
</evidence>
<dbReference type="Pfam" id="PF02769">
    <property type="entry name" value="AIRS_C"/>
    <property type="match status" value="1"/>
</dbReference>
<dbReference type="RefSeq" id="WP_044886857.1">
    <property type="nucleotide sequence ID" value="NZ_JYFN01000038.1"/>
</dbReference>
<organism evidence="4 5">
    <name type="scientific">Frankia torreyi</name>
    <dbReference type="NCBI Taxonomy" id="1856"/>
    <lineage>
        <taxon>Bacteria</taxon>
        <taxon>Bacillati</taxon>
        <taxon>Actinomycetota</taxon>
        <taxon>Actinomycetes</taxon>
        <taxon>Frankiales</taxon>
        <taxon>Frankiaceae</taxon>
        <taxon>Frankia</taxon>
    </lineage>
</organism>
<dbReference type="PANTHER" id="PTHR30303:SF0">
    <property type="entry name" value="CARBAMOYL DEHYDRATASE HYPE"/>
    <property type="match status" value="1"/>
</dbReference>
<feature type="domain" description="PurM-like C-terminal" evidence="3">
    <location>
        <begin position="199"/>
        <end position="349"/>
    </location>
</feature>
<evidence type="ECO:0000259" key="3">
    <source>
        <dbReference type="Pfam" id="PF02769"/>
    </source>
</evidence>
<dbReference type="PANTHER" id="PTHR30303">
    <property type="entry name" value="HYDROGENASE ISOENZYMES FORMATION PROTEIN HYPE"/>
    <property type="match status" value="1"/>
</dbReference>
<accession>A0A0D8BAU8</accession>
<comment type="caution">
    <text evidence="4">The sequence shown here is derived from an EMBL/GenBank/DDBJ whole genome shotgun (WGS) entry which is preliminary data.</text>
</comment>
<dbReference type="SUPFAM" id="SSF56042">
    <property type="entry name" value="PurM C-terminal domain-like"/>
    <property type="match status" value="1"/>
</dbReference>
<keyword evidence="5" id="KW-1185">Reference proteome</keyword>
<dbReference type="Pfam" id="PF00586">
    <property type="entry name" value="AIRS"/>
    <property type="match status" value="1"/>
</dbReference>
<evidence type="ECO:0000313" key="4">
    <source>
        <dbReference type="EMBL" id="KJE21388.1"/>
    </source>
</evidence>
<protein>
    <submittedName>
        <fullName evidence="4">Hydrogenase expression/formation protein HypE</fullName>
    </submittedName>
</protein>
<dbReference type="InterPro" id="IPR010918">
    <property type="entry name" value="PurM-like_C_dom"/>
</dbReference>
<dbReference type="PATRIC" id="fig|1502723.3.peg.4042"/>
<dbReference type="InterPro" id="IPR011854">
    <property type="entry name" value="HypE"/>
</dbReference>
<dbReference type="Proteomes" id="UP000032545">
    <property type="component" value="Unassembled WGS sequence"/>
</dbReference>
<evidence type="ECO:0000313" key="5">
    <source>
        <dbReference type="Proteomes" id="UP000032545"/>
    </source>
</evidence>
<name>A0A0D8BAU8_9ACTN</name>
<dbReference type="EMBL" id="JYFN01000038">
    <property type="protein sequence ID" value="KJE21388.1"/>
    <property type="molecule type" value="Genomic_DNA"/>
</dbReference>
<dbReference type="InterPro" id="IPR036676">
    <property type="entry name" value="PurM-like_C_sf"/>
</dbReference>
<sequence length="373" mass="37387">MTDLADMTGWACPTPLRDHQRIVLGHGGGGVLTSELIEHLFLPAFAAGGSTARRDPAAALLDAASAASADAALADAAVLAVGGIRLAFTTDSYVVRPLFFPGGSIGELAVHGTVNDLACRGAVPLALSAGFILEEGLELAVLGRVAQAMGHAAAAAGVRLATGDTKVVERGLADGLYVNTSGVGLVPPGVDVRPDRAAPGDRIIVSGPIGEHGIAVLSVREGLEFGGDVRSDTAALHGLVAAMLAATIPGVHALRDPTRGGLATALCEIAAAAGAGVEFTESAVPVPPVVEAACGFLGLDPLHVACEGRLVAFVAEADTDAVLAAMRAHPAGRDAVVIGSVTAEHPGVVVARTAFGGTRIVDRPLGEQLPRIC</sequence>
<dbReference type="Gene3D" id="3.30.1330.10">
    <property type="entry name" value="PurM-like, N-terminal domain"/>
    <property type="match status" value="1"/>
</dbReference>
<feature type="domain" description="PurM-like N-terminal" evidence="2">
    <location>
        <begin position="75"/>
        <end position="186"/>
    </location>
</feature>
<dbReference type="PIRSF" id="PIRSF005644">
    <property type="entry name" value="Hdrgns_mtr_HypE"/>
    <property type="match status" value="1"/>
</dbReference>
<dbReference type="SUPFAM" id="SSF55326">
    <property type="entry name" value="PurM N-terminal domain-like"/>
    <property type="match status" value="1"/>
</dbReference>
<dbReference type="InterPro" id="IPR036921">
    <property type="entry name" value="PurM-like_N_sf"/>
</dbReference>
<evidence type="ECO:0000256" key="1">
    <source>
        <dbReference type="ARBA" id="ARBA00006243"/>
    </source>
</evidence>
<gene>
    <name evidence="4" type="ORF">FF36_04319</name>
</gene>
<dbReference type="OrthoDB" id="9801934at2"/>
<comment type="similarity">
    <text evidence="1">Belongs to the HypE family.</text>
</comment>
<dbReference type="CDD" id="cd02197">
    <property type="entry name" value="HypE"/>
    <property type="match status" value="1"/>
</dbReference>
<dbReference type="Gene3D" id="3.90.650.10">
    <property type="entry name" value="PurM-like C-terminal domain"/>
    <property type="match status" value="1"/>
</dbReference>
<proteinExistence type="inferred from homology"/>